<comment type="caution">
    <text evidence="2">The sequence shown here is derived from an EMBL/GenBank/DDBJ whole genome shotgun (WGS) entry which is preliminary data.</text>
</comment>
<organism evidence="2 3">
    <name type="scientific">Mycolicibacterium hippocampi</name>
    <dbReference type="NCBI Taxonomy" id="659824"/>
    <lineage>
        <taxon>Bacteria</taxon>
        <taxon>Bacillati</taxon>
        <taxon>Actinomycetota</taxon>
        <taxon>Actinomycetes</taxon>
        <taxon>Mycobacteriales</taxon>
        <taxon>Mycobacteriaceae</taxon>
        <taxon>Mycolicibacterium</taxon>
    </lineage>
</organism>
<feature type="domain" description="Orc1-like AAA ATPase" evidence="1">
    <location>
        <begin position="21"/>
        <end position="192"/>
    </location>
</feature>
<dbReference type="Gene3D" id="3.40.50.300">
    <property type="entry name" value="P-loop containing nucleotide triphosphate hydrolases"/>
    <property type="match status" value="1"/>
</dbReference>
<evidence type="ECO:0000313" key="2">
    <source>
        <dbReference type="EMBL" id="GFH02803.1"/>
    </source>
</evidence>
<dbReference type="AlphaFoldDB" id="A0A7I9ZPV1"/>
<dbReference type="InterPro" id="IPR041664">
    <property type="entry name" value="AAA_16"/>
</dbReference>
<dbReference type="Proteomes" id="UP000465304">
    <property type="component" value="Unassembled WGS sequence"/>
</dbReference>
<dbReference type="EMBL" id="BLLB01000002">
    <property type="protein sequence ID" value="GFH02803.1"/>
    <property type="molecule type" value="Genomic_DNA"/>
</dbReference>
<evidence type="ECO:0000259" key="1">
    <source>
        <dbReference type="Pfam" id="PF13191"/>
    </source>
</evidence>
<keyword evidence="3" id="KW-1185">Reference proteome</keyword>
<gene>
    <name evidence="2" type="ORF">MHIP_32860</name>
</gene>
<name>A0A7I9ZPV1_9MYCO</name>
<dbReference type="PANTHER" id="PTHR34301">
    <property type="entry name" value="DNA-BINDING PROTEIN-RELATED"/>
    <property type="match status" value="1"/>
</dbReference>
<reference evidence="2 3" key="1">
    <citation type="journal article" date="2019" name="Emerg. Microbes Infect.">
        <title>Comprehensive subspecies identification of 175 nontuberculous mycobacteria species based on 7547 genomic profiles.</title>
        <authorList>
            <person name="Matsumoto Y."/>
            <person name="Kinjo T."/>
            <person name="Motooka D."/>
            <person name="Nabeya D."/>
            <person name="Jung N."/>
            <person name="Uechi K."/>
            <person name="Horii T."/>
            <person name="Iida T."/>
            <person name="Fujita J."/>
            <person name="Nakamura S."/>
        </authorList>
    </citation>
    <scope>NUCLEOTIDE SEQUENCE [LARGE SCALE GENOMIC DNA]</scope>
    <source>
        <strain evidence="2 3">JCM 30996</strain>
    </source>
</reference>
<protein>
    <submittedName>
        <fullName evidence="2">ATPase</fullName>
    </submittedName>
</protein>
<accession>A0A7I9ZPV1</accession>
<proteinExistence type="predicted"/>
<sequence length="400" mass="43967">MSELPGKNPYRPGAATAPLHLAGRDHQINRFKKILGGAPELPANLRLTGLRGVGKSVLLKELETTAQGQNWAVARRQLEPRHNTESELRDLIVAVASATERKMSRTRALRAKVTDAWTASRGLLNVTVEDVTFSLAGASSAETELAQVLFKTVEAAVKTGHEGFALLLDEAQVVRDDKDRDGEHPLSMLVATVNVIQEAGLPISLVLCGLPTLRANLQRARTYSERMFKGEHIGALDGNPGPARDAFVVPLDGTVISADEALISRVLEEVEGYPFFIQLWGAELWEAAAAARTNRFTTDMLAAIEDGIYERLDEEFYVGRVETLTPAEQDLLMQSARCSYPPLKTSDLRGISSKSDANINVLMGRLTEQGVLYRIQKGQYEYTAPKFAEYLRRRVDALGK</sequence>
<dbReference type="SUPFAM" id="SSF52540">
    <property type="entry name" value="P-loop containing nucleoside triphosphate hydrolases"/>
    <property type="match status" value="1"/>
</dbReference>
<dbReference type="Pfam" id="PF13191">
    <property type="entry name" value="AAA_16"/>
    <property type="match status" value="1"/>
</dbReference>
<evidence type="ECO:0000313" key="3">
    <source>
        <dbReference type="Proteomes" id="UP000465304"/>
    </source>
</evidence>
<dbReference type="PANTHER" id="PTHR34301:SF8">
    <property type="entry name" value="ATPASE DOMAIN-CONTAINING PROTEIN"/>
    <property type="match status" value="1"/>
</dbReference>
<dbReference type="InterPro" id="IPR027417">
    <property type="entry name" value="P-loop_NTPase"/>
</dbReference>
<dbReference type="RefSeq" id="WP_163890038.1">
    <property type="nucleotide sequence ID" value="NZ_BLLB01000002.1"/>
</dbReference>